<name>A0A0F9TD86_9ZZZZ</name>
<protein>
    <submittedName>
        <fullName evidence="1">Uncharacterized protein</fullName>
    </submittedName>
</protein>
<dbReference type="EMBL" id="LAZR01000251">
    <property type="protein sequence ID" value="KKN79235.1"/>
    <property type="molecule type" value="Genomic_DNA"/>
</dbReference>
<reference evidence="1" key="1">
    <citation type="journal article" date="2015" name="Nature">
        <title>Complex archaea that bridge the gap between prokaryotes and eukaryotes.</title>
        <authorList>
            <person name="Spang A."/>
            <person name="Saw J.H."/>
            <person name="Jorgensen S.L."/>
            <person name="Zaremba-Niedzwiedzka K."/>
            <person name="Martijn J."/>
            <person name="Lind A.E."/>
            <person name="van Eijk R."/>
            <person name="Schleper C."/>
            <person name="Guy L."/>
            <person name="Ettema T.J."/>
        </authorList>
    </citation>
    <scope>NUCLEOTIDE SEQUENCE</scope>
</reference>
<proteinExistence type="predicted"/>
<gene>
    <name evidence="1" type="ORF">LCGC14_0342520</name>
</gene>
<sequence length="101" mass="12301">MNEDIERLISPFNLKELQYILWKVELVTIKEDFWNIMNNHFPGEYDKHDKKAFFDKYAGRDTHVQEWCGDWWICEDDSHPITKECFMVINRYSPNLINKKS</sequence>
<evidence type="ECO:0000313" key="1">
    <source>
        <dbReference type="EMBL" id="KKN79235.1"/>
    </source>
</evidence>
<organism evidence="1">
    <name type="scientific">marine sediment metagenome</name>
    <dbReference type="NCBI Taxonomy" id="412755"/>
    <lineage>
        <taxon>unclassified sequences</taxon>
        <taxon>metagenomes</taxon>
        <taxon>ecological metagenomes</taxon>
    </lineage>
</organism>
<comment type="caution">
    <text evidence="1">The sequence shown here is derived from an EMBL/GenBank/DDBJ whole genome shotgun (WGS) entry which is preliminary data.</text>
</comment>
<dbReference type="AlphaFoldDB" id="A0A0F9TD86"/>
<accession>A0A0F9TD86</accession>